<dbReference type="Pfam" id="PF12802">
    <property type="entry name" value="MarR_2"/>
    <property type="match status" value="1"/>
</dbReference>
<sequence length="151" mass="17539">MNENRKTEFLTNIRQIMRLHDKMLKSICGQYQMNITETAVISFLYNNPGKDTAADIVELRMLSKGAVSQAVESLIQKKLLEREQDTKDRRRIHLSLTPAANPITQEIEKAQKGFRDKVFQGFTEEERELFNEFHLRIQENTKQALEGGDIQ</sequence>
<dbReference type="PRINTS" id="PR00598">
    <property type="entry name" value="HTHMARR"/>
</dbReference>
<evidence type="ECO:0000259" key="4">
    <source>
        <dbReference type="PROSITE" id="PS50995"/>
    </source>
</evidence>
<dbReference type="PANTHER" id="PTHR42756">
    <property type="entry name" value="TRANSCRIPTIONAL REGULATOR, MARR"/>
    <property type="match status" value="1"/>
</dbReference>
<reference evidence="5" key="1">
    <citation type="submission" date="2020-10" db="EMBL/GenBank/DDBJ databases">
        <authorList>
            <person name="Gilroy R."/>
        </authorList>
    </citation>
    <scope>NUCLEOTIDE SEQUENCE</scope>
    <source>
        <strain evidence="5">CHK199-13235</strain>
    </source>
</reference>
<dbReference type="GO" id="GO:0003700">
    <property type="term" value="F:DNA-binding transcription factor activity"/>
    <property type="evidence" value="ECO:0007669"/>
    <property type="project" value="InterPro"/>
</dbReference>
<name>A0A9D1K0F0_9FIRM</name>
<organism evidence="5 6">
    <name type="scientific">Candidatus Merdivicinus excrementipullorum</name>
    <dbReference type="NCBI Taxonomy" id="2840867"/>
    <lineage>
        <taxon>Bacteria</taxon>
        <taxon>Bacillati</taxon>
        <taxon>Bacillota</taxon>
        <taxon>Clostridia</taxon>
        <taxon>Eubacteriales</taxon>
        <taxon>Oscillospiraceae</taxon>
        <taxon>Oscillospiraceae incertae sedis</taxon>
        <taxon>Candidatus Merdivicinus</taxon>
    </lineage>
</organism>
<comment type="caution">
    <text evidence="5">The sequence shown here is derived from an EMBL/GenBank/DDBJ whole genome shotgun (WGS) entry which is preliminary data.</text>
</comment>
<dbReference type="InterPro" id="IPR000835">
    <property type="entry name" value="HTH_MarR-typ"/>
</dbReference>
<protein>
    <submittedName>
        <fullName evidence="5">MarR family transcriptional regulator</fullName>
    </submittedName>
</protein>
<feature type="domain" description="HTH marR-type" evidence="4">
    <location>
        <begin position="6"/>
        <end position="139"/>
    </location>
</feature>
<evidence type="ECO:0000256" key="1">
    <source>
        <dbReference type="ARBA" id="ARBA00023015"/>
    </source>
</evidence>
<dbReference type="PROSITE" id="PS50995">
    <property type="entry name" value="HTH_MARR_2"/>
    <property type="match status" value="1"/>
</dbReference>
<evidence type="ECO:0000256" key="3">
    <source>
        <dbReference type="ARBA" id="ARBA00023163"/>
    </source>
</evidence>
<evidence type="ECO:0000256" key="2">
    <source>
        <dbReference type="ARBA" id="ARBA00023125"/>
    </source>
</evidence>
<dbReference type="PANTHER" id="PTHR42756:SF1">
    <property type="entry name" value="TRANSCRIPTIONAL REPRESSOR OF EMRAB OPERON"/>
    <property type="match status" value="1"/>
</dbReference>
<dbReference type="SUPFAM" id="SSF46785">
    <property type="entry name" value="Winged helix' DNA-binding domain"/>
    <property type="match status" value="1"/>
</dbReference>
<dbReference type="Proteomes" id="UP000824002">
    <property type="component" value="Unassembled WGS sequence"/>
</dbReference>
<evidence type="ECO:0000313" key="5">
    <source>
        <dbReference type="EMBL" id="HIS76702.1"/>
    </source>
</evidence>
<dbReference type="GO" id="GO:0003677">
    <property type="term" value="F:DNA binding"/>
    <property type="evidence" value="ECO:0007669"/>
    <property type="project" value="UniProtKB-KW"/>
</dbReference>
<keyword evidence="3" id="KW-0804">Transcription</keyword>
<keyword evidence="1" id="KW-0805">Transcription regulation</keyword>
<dbReference type="EMBL" id="DVJP01000050">
    <property type="protein sequence ID" value="HIS76702.1"/>
    <property type="molecule type" value="Genomic_DNA"/>
</dbReference>
<dbReference type="InterPro" id="IPR036388">
    <property type="entry name" value="WH-like_DNA-bd_sf"/>
</dbReference>
<reference evidence="5" key="2">
    <citation type="journal article" date="2021" name="PeerJ">
        <title>Extensive microbial diversity within the chicken gut microbiome revealed by metagenomics and culture.</title>
        <authorList>
            <person name="Gilroy R."/>
            <person name="Ravi A."/>
            <person name="Getino M."/>
            <person name="Pursley I."/>
            <person name="Horton D.L."/>
            <person name="Alikhan N.F."/>
            <person name="Baker D."/>
            <person name="Gharbi K."/>
            <person name="Hall N."/>
            <person name="Watson M."/>
            <person name="Adriaenssens E.M."/>
            <person name="Foster-Nyarko E."/>
            <person name="Jarju S."/>
            <person name="Secka A."/>
            <person name="Antonio M."/>
            <person name="Oren A."/>
            <person name="Chaudhuri R.R."/>
            <person name="La Ragione R."/>
            <person name="Hildebrand F."/>
            <person name="Pallen M.J."/>
        </authorList>
    </citation>
    <scope>NUCLEOTIDE SEQUENCE</scope>
    <source>
        <strain evidence="5">CHK199-13235</strain>
    </source>
</reference>
<keyword evidence="2" id="KW-0238">DNA-binding</keyword>
<gene>
    <name evidence="5" type="ORF">IAB51_07810</name>
</gene>
<evidence type="ECO:0000313" key="6">
    <source>
        <dbReference type="Proteomes" id="UP000824002"/>
    </source>
</evidence>
<accession>A0A9D1K0F0</accession>
<dbReference type="InterPro" id="IPR036390">
    <property type="entry name" value="WH_DNA-bd_sf"/>
</dbReference>
<dbReference type="Gene3D" id="1.10.10.10">
    <property type="entry name" value="Winged helix-like DNA-binding domain superfamily/Winged helix DNA-binding domain"/>
    <property type="match status" value="1"/>
</dbReference>
<proteinExistence type="predicted"/>
<dbReference type="SMART" id="SM00347">
    <property type="entry name" value="HTH_MARR"/>
    <property type="match status" value="1"/>
</dbReference>
<dbReference type="AlphaFoldDB" id="A0A9D1K0F0"/>